<protein>
    <submittedName>
        <fullName evidence="6">Transcriptional regulator, TetR family</fullName>
    </submittedName>
</protein>
<dbReference type="EMBL" id="CYHF01000004">
    <property type="protein sequence ID" value="CUA96431.1"/>
    <property type="molecule type" value="Genomic_DNA"/>
</dbReference>
<dbReference type="PANTHER" id="PTHR30055">
    <property type="entry name" value="HTH-TYPE TRANSCRIPTIONAL REGULATOR RUTR"/>
    <property type="match status" value="1"/>
</dbReference>
<keyword evidence="2 4" id="KW-0238">DNA-binding</keyword>
<keyword evidence="1" id="KW-0805">Transcription regulation</keyword>
<feature type="domain" description="HTH tetR-type" evidence="5">
    <location>
        <begin position="1"/>
        <end position="37"/>
    </location>
</feature>
<dbReference type="GO" id="GO:0000976">
    <property type="term" value="F:transcription cis-regulatory region binding"/>
    <property type="evidence" value="ECO:0007669"/>
    <property type="project" value="TreeGrafter"/>
</dbReference>
<dbReference type="Proteomes" id="UP000183649">
    <property type="component" value="Unassembled WGS sequence"/>
</dbReference>
<dbReference type="STRING" id="339866.GCA_001418255_01366"/>
<accession>A0A0K6I020</accession>
<evidence type="ECO:0000256" key="4">
    <source>
        <dbReference type="PROSITE-ProRule" id="PRU00335"/>
    </source>
</evidence>
<keyword evidence="7" id="KW-1185">Reference proteome</keyword>
<dbReference type="Gene3D" id="1.10.357.10">
    <property type="entry name" value="Tetracycline Repressor, domain 2"/>
    <property type="match status" value="1"/>
</dbReference>
<evidence type="ECO:0000256" key="2">
    <source>
        <dbReference type="ARBA" id="ARBA00023125"/>
    </source>
</evidence>
<dbReference type="InterPro" id="IPR036271">
    <property type="entry name" value="Tet_transcr_reg_TetR-rel_C_sf"/>
</dbReference>
<evidence type="ECO:0000256" key="3">
    <source>
        <dbReference type="ARBA" id="ARBA00023163"/>
    </source>
</evidence>
<evidence type="ECO:0000313" key="6">
    <source>
        <dbReference type="EMBL" id="CUA96431.1"/>
    </source>
</evidence>
<reference evidence="7" key="1">
    <citation type="submission" date="2015-08" db="EMBL/GenBank/DDBJ databases">
        <authorList>
            <person name="Varghese N."/>
        </authorList>
    </citation>
    <scope>NUCLEOTIDE SEQUENCE [LARGE SCALE GENOMIC DNA]</scope>
    <source>
        <strain evidence="7">DSM 18181</strain>
    </source>
</reference>
<sequence length="169" mass="19276">MDSIASAADVARGTLYKHFATKEAFIQERFYRDAVERRESSLAHCRRRRSTAARLRELLRLDGEYAECMRVYVGPYLQHRLATVGSNKAAVERTVFEEIVRGLLEQGCMDGEIRTYPSIAALTEHFVFLRIGTLMRWLGSGDVSIAPYFEQMLDLFLHGVARMEGTAHE</sequence>
<proteinExistence type="predicted"/>
<dbReference type="PANTHER" id="PTHR30055:SF234">
    <property type="entry name" value="HTH-TYPE TRANSCRIPTIONAL REGULATOR BETI"/>
    <property type="match status" value="1"/>
</dbReference>
<dbReference type="InterPro" id="IPR009057">
    <property type="entry name" value="Homeodomain-like_sf"/>
</dbReference>
<evidence type="ECO:0000256" key="1">
    <source>
        <dbReference type="ARBA" id="ARBA00023015"/>
    </source>
</evidence>
<dbReference type="SUPFAM" id="SSF46689">
    <property type="entry name" value="Homeodomain-like"/>
    <property type="match status" value="1"/>
</dbReference>
<dbReference type="PROSITE" id="PS50977">
    <property type="entry name" value="HTH_TETR_2"/>
    <property type="match status" value="1"/>
</dbReference>
<organism evidence="6 7">
    <name type="scientific">Thiomonas bhubaneswarensis</name>
    <dbReference type="NCBI Taxonomy" id="339866"/>
    <lineage>
        <taxon>Bacteria</taxon>
        <taxon>Pseudomonadati</taxon>
        <taxon>Pseudomonadota</taxon>
        <taxon>Betaproteobacteria</taxon>
        <taxon>Burkholderiales</taxon>
        <taxon>Thiomonas</taxon>
    </lineage>
</organism>
<evidence type="ECO:0000259" key="5">
    <source>
        <dbReference type="PROSITE" id="PS50977"/>
    </source>
</evidence>
<dbReference type="Pfam" id="PF00440">
    <property type="entry name" value="TetR_N"/>
    <property type="match status" value="1"/>
</dbReference>
<dbReference type="GO" id="GO:0003700">
    <property type="term" value="F:DNA-binding transcription factor activity"/>
    <property type="evidence" value="ECO:0007669"/>
    <property type="project" value="TreeGrafter"/>
</dbReference>
<comment type="caution">
    <text evidence="4">Lacks conserved residue(s) required for the propagation of feature annotation.</text>
</comment>
<keyword evidence="3" id="KW-0804">Transcription</keyword>
<name>A0A0K6I020_9BURK</name>
<gene>
    <name evidence="6" type="ORF">Ga0061069_104132</name>
</gene>
<dbReference type="InterPro" id="IPR001647">
    <property type="entry name" value="HTH_TetR"/>
</dbReference>
<dbReference type="SUPFAM" id="SSF48498">
    <property type="entry name" value="Tetracyclin repressor-like, C-terminal domain"/>
    <property type="match status" value="1"/>
</dbReference>
<evidence type="ECO:0000313" key="7">
    <source>
        <dbReference type="Proteomes" id="UP000183649"/>
    </source>
</evidence>
<dbReference type="AlphaFoldDB" id="A0A0K6I020"/>
<dbReference type="InterPro" id="IPR050109">
    <property type="entry name" value="HTH-type_TetR-like_transc_reg"/>
</dbReference>